<feature type="compositionally biased region" description="Acidic residues" evidence="1">
    <location>
        <begin position="169"/>
        <end position="182"/>
    </location>
</feature>
<proteinExistence type="predicted"/>
<dbReference type="Proteomes" id="UP000025227">
    <property type="component" value="Unplaced"/>
</dbReference>
<keyword evidence="2" id="KW-1185">Reference proteome</keyword>
<dbReference type="OrthoDB" id="5875677at2759"/>
<name>A0A7I4YAG2_HAECO</name>
<dbReference type="WBParaSite" id="HCON_00073820-00001">
    <property type="protein sequence ID" value="HCON_00073820-00001"/>
    <property type="gene ID" value="HCON_00073820"/>
</dbReference>
<evidence type="ECO:0000256" key="1">
    <source>
        <dbReference type="SAM" id="MobiDB-lite"/>
    </source>
</evidence>
<dbReference type="AlphaFoldDB" id="A0A7I4YAG2"/>
<feature type="region of interest" description="Disordered" evidence="1">
    <location>
        <begin position="160"/>
        <end position="196"/>
    </location>
</feature>
<accession>A0A7I4YAG2</accession>
<reference evidence="3" key="1">
    <citation type="submission" date="2020-12" db="UniProtKB">
        <authorList>
            <consortium name="WormBaseParasite"/>
        </authorList>
    </citation>
    <scope>IDENTIFICATION</scope>
    <source>
        <strain evidence="3">MHco3</strain>
    </source>
</reference>
<protein>
    <submittedName>
        <fullName evidence="3">Zinc finger domain containing protein</fullName>
    </submittedName>
</protein>
<evidence type="ECO:0000313" key="2">
    <source>
        <dbReference type="Proteomes" id="UP000025227"/>
    </source>
</evidence>
<evidence type="ECO:0000313" key="3">
    <source>
        <dbReference type="WBParaSite" id="HCON_00073820-00001"/>
    </source>
</evidence>
<sequence length="283" mass="32262">MDTTMISERWHLRLKTEFLHRNANARADCLVDLLIRAVEELAQSEEIKVRRHLAESSYRVRQTTICHREALKLFQAHPEKVMQLNNDEWRVDTRRSQEPSVRVQRSGDCDCSDSADRNVHCPLCGVCPYAFSCSCTDNRAGISCSHRHAVMLHYQPSNRRVSTSMLEPVTEEEEEELEEDVESSGTQPSTEVGAAQERRDLRSQLRDSINMTNVNTLVNTDTEEAREKLAAILALVDEASKIHLTPLRGIAARPELAKPGGKPKQSKVELHTVSSFQFYRFYI</sequence>
<organism evidence="2 3">
    <name type="scientific">Haemonchus contortus</name>
    <name type="common">Barber pole worm</name>
    <dbReference type="NCBI Taxonomy" id="6289"/>
    <lineage>
        <taxon>Eukaryota</taxon>
        <taxon>Metazoa</taxon>
        <taxon>Ecdysozoa</taxon>
        <taxon>Nematoda</taxon>
        <taxon>Chromadorea</taxon>
        <taxon>Rhabditida</taxon>
        <taxon>Rhabditina</taxon>
        <taxon>Rhabditomorpha</taxon>
        <taxon>Strongyloidea</taxon>
        <taxon>Trichostrongylidae</taxon>
        <taxon>Haemonchus</taxon>
    </lineage>
</organism>